<reference evidence="4" key="1">
    <citation type="journal article" date="2019" name="Int. J. Syst. Evol. Microbiol.">
        <title>The Global Catalogue of Microorganisms (GCM) 10K type strain sequencing project: providing services to taxonomists for standard genome sequencing and annotation.</title>
        <authorList>
            <consortium name="The Broad Institute Genomics Platform"/>
            <consortium name="The Broad Institute Genome Sequencing Center for Infectious Disease"/>
            <person name="Wu L."/>
            <person name="Ma J."/>
        </authorList>
    </citation>
    <scope>NUCLEOTIDE SEQUENCE [LARGE SCALE GENOMIC DNA]</scope>
    <source>
        <strain evidence="4">CCUG 62215</strain>
    </source>
</reference>
<name>A0ABW3N4B7_9FLAO</name>
<sequence>MKNQINCYYVGGTSFSNQLEAFLKSSEKDVMLYDVSKTMPSDTQWHEIAERLDVSLKSIMDTEKIDDFNSDTSYSEEDLVKILAQNPEVLKGAILIEGDKTMHTTDYTKALHFFGVDSAGLEKTFHTEKPTTKSQTEDDSFI</sequence>
<evidence type="ECO:0000256" key="1">
    <source>
        <dbReference type="ARBA" id="ARBA00007198"/>
    </source>
</evidence>
<dbReference type="SUPFAM" id="SSF52833">
    <property type="entry name" value="Thioredoxin-like"/>
    <property type="match status" value="1"/>
</dbReference>
<organism evidence="3 4">
    <name type="scientific">Winogradskyella litorisediminis</name>
    <dbReference type="NCBI Taxonomy" id="1156618"/>
    <lineage>
        <taxon>Bacteria</taxon>
        <taxon>Pseudomonadati</taxon>
        <taxon>Bacteroidota</taxon>
        <taxon>Flavobacteriia</taxon>
        <taxon>Flavobacteriales</taxon>
        <taxon>Flavobacteriaceae</taxon>
        <taxon>Winogradskyella</taxon>
    </lineage>
</organism>
<protein>
    <submittedName>
        <fullName evidence="3">Arsenate reductase family protein</fullName>
    </submittedName>
</protein>
<proteinExistence type="inferred from homology"/>
<comment type="caution">
    <text evidence="3">The sequence shown here is derived from an EMBL/GenBank/DDBJ whole genome shotgun (WGS) entry which is preliminary data.</text>
</comment>
<dbReference type="Gene3D" id="3.40.30.10">
    <property type="entry name" value="Glutaredoxin"/>
    <property type="match status" value="1"/>
</dbReference>
<dbReference type="Proteomes" id="UP001597013">
    <property type="component" value="Unassembled WGS sequence"/>
</dbReference>
<dbReference type="PROSITE" id="PS51353">
    <property type="entry name" value="ARSC"/>
    <property type="match status" value="1"/>
</dbReference>
<accession>A0ABW3N4B7</accession>
<gene>
    <name evidence="3" type="ORF">ACFQ1Q_01095</name>
</gene>
<comment type="similarity">
    <text evidence="1 2">Belongs to the ArsC family.</text>
</comment>
<dbReference type="InterPro" id="IPR006660">
    <property type="entry name" value="Arsenate_reductase-like"/>
</dbReference>
<dbReference type="EMBL" id="JBHTJL010000003">
    <property type="protein sequence ID" value="MFD1061823.1"/>
    <property type="molecule type" value="Genomic_DNA"/>
</dbReference>
<evidence type="ECO:0000313" key="4">
    <source>
        <dbReference type="Proteomes" id="UP001597013"/>
    </source>
</evidence>
<evidence type="ECO:0000256" key="2">
    <source>
        <dbReference type="PROSITE-ProRule" id="PRU01282"/>
    </source>
</evidence>
<keyword evidence="4" id="KW-1185">Reference proteome</keyword>
<dbReference type="InterPro" id="IPR036249">
    <property type="entry name" value="Thioredoxin-like_sf"/>
</dbReference>
<evidence type="ECO:0000313" key="3">
    <source>
        <dbReference type="EMBL" id="MFD1061823.1"/>
    </source>
</evidence>